<evidence type="ECO:0000259" key="1">
    <source>
        <dbReference type="Pfam" id="PF11716"/>
    </source>
</evidence>
<keyword evidence="3" id="KW-1185">Reference proteome</keyword>
<sequence>MSQVVDQIERAVDMTAGIVTGIAADQWDRPTPCSGWDVRTLLNHVVGGMRIFAAELDGTDPGADHEADWLGADPVGAYEKAAAADRAAWRRPDALEQTVHISLGALPGPLAAVVHLTEVLVHGTDLALATGQESLVDEGLCGDLLVTMRSMGIDAYRIPGVFDPETQTTEDAPPHRQLLAFLGRAV</sequence>
<dbReference type="InterPro" id="IPR017517">
    <property type="entry name" value="Maleyloyr_isom"/>
</dbReference>
<evidence type="ECO:0000313" key="2">
    <source>
        <dbReference type="EMBL" id="MFD1535876.1"/>
    </source>
</evidence>
<organism evidence="2 3">
    <name type="scientific">Nonomuraea guangzhouensis</name>
    <dbReference type="NCBI Taxonomy" id="1291555"/>
    <lineage>
        <taxon>Bacteria</taxon>
        <taxon>Bacillati</taxon>
        <taxon>Actinomycetota</taxon>
        <taxon>Actinomycetes</taxon>
        <taxon>Streptosporangiales</taxon>
        <taxon>Streptosporangiaceae</taxon>
        <taxon>Nonomuraea</taxon>
    </lineage>
</organism>
<dbReference type="NCBIfam" id="TIGR03086">
    <property type="entry name" value="TIGR03086 family metal-binding protein"/>
    <property type="match status" value="1"/>
</dbReference>
<dbReference type="InterPro" id="IPR024344">
    <property type="entry name" value="MDMPI_metal-binding"/>
</dbReference>
<gene>
    <name evidence="2" type="ORF">ACFSJ0_02455</name>
</gene>
<dbReference type="Proteomes" id="UP001597097">
    <property type="component" value="Unassembled WGS sequence"/>
</dbReference>
<accession>A0ABW4G0X2</accession>
<dbReference type="EMBL" id="JBHUCM010000004">
    <property type="protein sequence ID" value="MFD1535876.1"/>
    <property type="molecule type" value="Genomic_DNA"/>
</dbReference>
<dbReference type="Pfam" id="PF11716">
    <property type="entry name" value="MDMPI_N"/>
    <property type="match status" value="1"/>
</dbReference>
<feature type="domain" description="Mycothiol-dependent maleylpyruvate isomerase metal-binding" evidence="1">
    <location>
        <begin position="10"/>
        <end position="127"/>
    </location>
</feature>
<proteinExistence type="predicted"/>
<dbReference type="RefSeq" id="WP_219532770.1">
    <property type="nucleotide sequence ID" value="NZ_JAHKRM010000015.1"/>
</dbReference>
<reference evidence="3" key="1">
    <citation type="journal article" date="2019" name="Int. J. Syst. Evol. Microbiol.">
        <title>The Global Catalogue of Microorganisms (GCM) 10K type strain sequencing project: providing services to taxonomists for standard genome sequencing and annotation.</title>
        <authorList>
            <consortium name="The Broad Institute Genomics Platform"/>
            <consortium name="The Broad Institute Genome Sequencing Center for Infectious Disease"/>
            <person name="Wu L."/>
            <person name="Ma J."/>
        </authorList>
    </citation>
    <scope>NUCLEOTIDE SEQUENCE [LARGE SCALE GENOMIC DNA]</scope>
    <source>
        <strain evidence="3">CGMCC 1.15399</strain>
    </source>
</reference>
<name>A0ABW4G0X2_9ACTN</name>
<evidence type="ECO:0000313" key="3">
    <source>
        <dbReference type="Proteomes" id="UP001597097"/>
    </source>
</evidence>
<comment type="caution">
    <text evidence="2">The sequence shown here is derived from an EMBL/GenBank/DDBJ whole genome shotgun (WGS) entry which is preliminary data.</text>
</comment>
<protein>
    <submittedName>
        <fullName evidence="2">TIGR03086 family metal-binding protein</fullName>
    </submittedName>
</protein>
<dbReference type="InterPro" id="IPR017520">
    <property type="entry name" value="CHP03086"/>
</dbReference>
<dbReference type="NCBIfam" id="TIGR03083">
    <property type="entry name" value="maleylpyruvate isomerase family mycothiol-dependent enzyme"/>
    <property type="match status" value="1"/>
</dbReference>